<dbReference type="SMART" id="SM00260">
    <property type="entry name" value="CheW"/>
    <property type="match status" value="1"/>
</dbReference>
<name>A0ABT7LHF3_9BURK</name>
<dbReference type="Gene3D" id="2.30.30.40">
    <property type="entry name" value="SH3 Domains"/>
    <property type="match status" value="1"/>
</dbReference>
<feature type="domain" description="CheW-like" evidence="1">
    <location>
        <begin position="13"/>
        <end position="159"/>
    </location>
</feature>
<keyword evidence="3" id="KW-1185">Reference proteome</keyword>
<sequence length="170" mass="18182">MSAVLQHESTGGARQMLRLACIQESLLVPIDAVREILEVGRLTPLPQTPGFVRGVMNLRGSVIPVIDLSARFGHGPIEVGRRSAIVVVEVPDEAGRPPLAMGLLVDAVYEVLDVDARAIEPVPALGMAVPPKFVAGMVNVRDRYSNLLNLAQTLSPEELTSLIGEEHPAP</sequence>
<evidence type="ECO:0000313" key="3">
    <source>
        <dbReference type="Proteomes" id="UP001238603"/>
    </source>
</evidence>
<dbReference type="InterPro" id="IPR039315">
    <property type="entry name" value="CheW"/>
</dbReference>
<dbReference type="Gene3D" id="2.40.50.180">
    <property type="entry name" value="CheA-289, Domain 4"/>
    <property type="match status" value="1"/>
</dbReference>
<dbReference type="EMBL" id="JASVDS010000002">
    <property type="protein sequence ID" value="MDL5032268.1"/>
    <property type="molecule type" value="Genomic_DNA"/>
</dbReference>
<dbReference type="PANTHER" id="PTHR22617">
    <property type="entry name" value="CHEMOTAXIS SENSOR HISTIDINE KINASE-RELATED"/>
    <property type="match status" value="1"/>
</dbReference>
<dbReference type="Pfam" id="PF01584">
    <property type="entry name" value="CheW"/>
    <property type="match status" value="1"/>
</dbReference>
<dbReference type="PROSITE" id="PS50851">
    <property type="entry name" value="CHEW"/>
    <property type="match status" value="1"/>
</dbReference>
<accession>A0ABT7LHF3</accession>
<dbReference type="Proteomes" id="UP001238603">
    <property type="component" value="Unassembled WGS sequence"/>
</dbReference>
<reference evidence="2 3" key="1">
    <citation type="submission" date="2023-06" db="EMBL/GenBank/DDBJ databases">
        <title>Pelomonas sp. APW6 16S ribosomal RNA gene genome sequencing and assembly.</title>
        <authorList>
            <person name="Woo H."/>
        </authorList>
    </citation>
    <scope>NUCLEOTIDE SEQUENCE [LARGE SCALE GENOMIC DNA]</scope>
    <source>
        <strain evidence="2 3">APW6</strain>
    </source>
</reference>
<dbReference type="SUPFAM" id="SSF50341">
    <property type="entry name" value="CheW-like"/>
    <property type="match status" value="1"/>
</dbReference>
<evidence type="ECO:0000259" key="1">
    <source>
        <dbReference type="PROSITE" id="PS50851"/>
    </source>
</evidence>
<dbReference type="PANTHER" id="PTHR22617:SF41">
    <property type="entry name" value="CHEMOTAXIS SIGNAL TRANSDUCTION SYSTEM ADAPTOR PROTEIN CHEW"/>
    <property type="match status" value="1"/>
</dbReference>
<gene>
    <name evidence="2" type="ORF">QRD43_10170</name>
</gene>
<dbReference type="RefSeq" id="WP_285982354.1">
    <property type="nucleotide sequence ID" value="NZ_JASVDS010000002.1"/>
</dbReference>
<evidence type="ECO:0000313" key="2">
    <source>
        <dbReference type="EMBL" id="MDL5032268.1"/>
    </source>
</evidence>
<organism evidence="2 3">
    <name type="scientific">Roseateles subflavus</name>
    <dbReference type="NCBI Taxonomy" id="3053353"/>
    <lineage>
        <taxon>Bacteria</taxon>
        <taxon>Pseudomonadati</taxon>
        <taxon>Pseudomonadota</taxon>
        <taxon>Betaproteobacteria</taxon>
        <taxon>Burkholderiales</taxon>
        <taxon>Sphaerotilaceae</taxon>
        <taxon>Roseateles</taxon>
    </lineage>
</organism>
<dbReference type="InterPro" id="IPR036061">
    <property type="entry name" value="CheW-like_dom_sf"/>
</dbReference>
<comment type="caution">
    <text evidence="2">The sequence shown here is derived from an EMBL/GenBank/DDBJ whole genome shotgun (WGS) entry which is preliminary data.</text>
</comment>
<protein>
    <submittedName>
        <fullName evidence="2">Chemotaxis protein CheW</fullName>
    </submittedName>
</protein>
<proteinExistence type="predicted"/>
<dbReference type="InterPro" id="IPR002545">
    <property type="entry name" value="CheW-lke_dom"/>
</dbReference>